<evidence type="ECO:0000256" key="4">
    <source>
        <dbReference type="SAM" id="MobiDB-lite"/>
    </source>
</evidence>
<evidence type="ECO:0000313" key="8">
    <source>
        <dbReference type="Proteomes" id="UP001321749"/>
    </source>
</evidence>
<dbReference type="GO" id="GO:0005634">
    <property type="term" value="C:nucleus"/>
    <property type="evidence" value="ECO:0007669"/>
    <property type="project" value="TreeGrafter"/>
</dbReference>
<dbReference type="Proteomes" id="UP001321749">
    <property type="component" value="Unassembled WGS sequence"/>
</dbReference>
<keyword evidence="2" id="KW-0378">Hydrolase</keyword>
<dbReference type="PANTHER" id="PTHR45626:SF22">
    <property type="entry name" value="DNA REPAIR PROTEIN RAD5"/>
    <property type="match status" value="1"/>
</dbReference>
<evidence type="ECO:0000259" key="6">
    <source>
        <dbReference type="PROSITE" id="PS51194"/>
    </source>
</evidence>
<dbReference type="InterPro" id="IPR014001">
    <property type="entry name" value="Helicase_ATP-bd"/>
</dbReference>
<feature type="domain" description="Helicase ATP-binding" evidence="5">
    <location>
        <begin position="359"/>
        <end position="538"/>
    </location>
</feature>
<dbReference type="InterPro" id="IPR050628">
    <property type="entry name" value="SNF2_RAD54_helicase_TF"/>
</dbReference>
<organism evidence="7 8">
    <name type="scientific">Cladorrhinum samala</name>
    <dbReference type="NCBI Taxonomy" id="585594"/>
    <lineage>
        <taxon>Eukaryota</taxon>
        <taxon>Fungi</taxon>
        <taxon>Dikarya</taxon>
        <taxon>Ascomycota</taxon>
        <taxon>Pezizomycotina</taxon>
        <taxon>Sordariomycetes</taxon>
        <taxon>Sordariomycetidae</taxon>
        <taxon>Sordariales</taxon>
        <taxon>Podosporaceae</taxon>
        <taxon>Cladorrhinum</taxon>
    </lineage>
</organism>
<dbReference type="GO" id="GO:0016787">
    <property type="term" value="F:hydrolase activity"/>
    <property type="evidence" value="ECO:0007669"/>
    <property type="project" value="UniProtKB-KW"/>
</dbReference>
<reference evidence="7" key="2">
    <citation type="submission" date="2023-06" db="EMBL/GenBank/DDBJ databases">
        <authorList>
            <consortium name="Lawrence Berkeley National Laboratory"/>
            <person name="Mondo S.J."/>
            <person name="Hensen N."/>
            <person name="Bonometti L."/>
            <person name="Westerberg I."/>
            <person name="Brannstrom I.O."/>
            <person name="Guillou S."/>
            <person name="Cros-Aarteil S."/>
            <person name="Calhoun S."/>
            <person name="Haridas S."/>
            <person name="Kuo A."/>
            <person name="Pangilinan J."/>
            <person name="Riley R."/>
            <person name="Labutti K."/>
            <person name="Andreopoulos B."/>
            <person name="Lipzen A."/>
            <person name="Chen C."/>
            <person name="Yanf M."/>
            <person name="Daum C."/>
            <person name="Ng V."/>
            <person name="Clum A."/>
            <person name="Steindorff A."/>
            <person name="Ohm R."/>
            <person name="Martin F."/>
            <person name="Silar P."/>
            <person name="Natvig D."/>
            <person name="Lalanne C."/>
            <person name="Gautier V."/>
            <person name="Ament-Velasquez S.L."/>
            <person name="Kruys A."/>
            <person name="Hutchinson M.I."/>
            <person name="Powell A.J."/>
            <person name="Barry K."/>
            <person name="Miller A.N."/>
            <person name="Grigoriev I.V."/>
            <person name="Debuchy R."/>
            <person name="Gladieux P."/>
            <person name="Thoren M.H."/>
            <person name="Johannesson H."/>
        </authorList>
    </citation>
    <scope>NUCLEOTIDE SEQUENCE</scope>
    <source>
        <strain evidence="7">PSN324</strain>
    </source>
</reference>
<name>A0AAV9HZN4_9PEZI</name>
<dbReference type="GO" id="GO:0008094">
    <property type="term" value="F:ATP-dependent activity, acting on DNA"/>
    <property type="evidence" value="ECO:0007669"/>
    <property type="project" value="TreeGrafter"/>
</dbReference>
<dbReference type="InterPro" id="IPR001650">
    <property type="entry name" value="Helicase_C-like"/>
</dbReference>
<dbReference type="GO" id="GO:0005524">
    <property type="term" value="F:ATP binding"/>
    <property type="evidence" value="ECO:0007669"/>
    <property type="project" value="UniProtKB-KW"/>
</dbReference>
<proteinExistence type="predicted"/>
<dbReference type="SUPFAM" id="SSF52540">
    <property type="entry name" value="P-loop containing nucleoside triphosphate hydrolases"/>
    <property type="match status" value="2"/>
</dbReference>
<dbReference type="CDD" id="cd18793">
    <property type="entry name" value="SF2_C_SNF"/>
    <property type="match status" value="1"/>
</dbReference>
<feature type="domain" description="Helicase C-terminal" evidence="6">
    <location>
        <begin position="743"/>
        <end position="901"/>
    </location>
</feature>
<keyword evidence="8" id="KW-1185">Reference proteome</keyword>
<sequence length="909" mass="101277">MASLPTPTPIHGTLRPPKRRHAYDSRPQASPKRPRPSPDCSDLDCSTPGSDAPYITSDRGSPVPRSPAREGSFPSLNDDLEEEDDSTGGLGEEIEVMDWERNDEAEREICYGAICEAQALFPRKMDASKLCSTWKRFRHLNLIVVGWGFALSTRKESESSSPVAQLNSTTCRAITKLRHLSGVTFEAIVDRFQISSGRNAPSGKGFIMQLSVNVYGPFTTADQVGSVLSSASTFLQNPYSLASKYRYYNPQMYRIGGIMEDLTHLVGMSEKDFQAKAISDEVEQVLGTIDSTIFQDDNNAMDYRMTIEPLREAQPVNLTVELKEHQKRALTFIRRREDFQDCDRTRHSLAHLLQLPDEIMIPSFATGGILADIMGLGKTLTMISAILETLDEAATHEGQNDIDTNYCRSKATLIVVSSIQVLHVWESEIQSRTKPGSLKSYRFHGATRASSLEGMSGYDIVLTTYGVLCADFKSGRLLQNIEWFRIVLDEAHWIRNPNSKQFEAAESLNSARRWCLTGTPIQNRLDDLLSLLRFIQFEPFCRRTVFHQYILEPLKHEGENRSLRLKSLLGAICLRRGEKLLNLPQPQFEQLSVTLGEQERKLYNEILRECARDMDENISSRESIKKFGLLFAAIMKLRRLCNHGVLAPHFNPSGRDITAQDVQNGDAEVEETGCDLCTGTGEDRIDVADGEICTGCGKTAALSIPTDANKSAKGKSKASPQLPSIQTTLCSGRERGISTKVGAVVQKLKEMDFGTKSLVFSYWTTTLDLLEGHMKHAGISCLRIDGRVSHEQRLRILNDFKTTQVQVLLMTIQTGAVGLNLTAANYVHIVEPQWNPSVEEQAIARAVRMGQTRTVTVIRYVVKDSVEENIVALQKRKRSLAKFTLDGSSDEGTSGSLDDLNFVLNFGSA</sequence>
<evidence type="ECO:0000259" key="5">
    <source>
        <dbReference type="PROSITE" id="PS51192"/>
    </source>
</evidence>
<reference evidence="7" key="1">
    <citation type="journal article" date="2023" name="Mol. Phylogenet. Evol.">
        <title>Genome-scale phylogeny and comparative genomics of the fungal order Sordariales.</title>
        <authorList>
            <person name="Hensen N."/>
            <person name="Bonometti L."/>
            <person name="Westerberg I."/>
            <person name="Brannstrom I.O."/>
            <person name="Guillou S."/>
            <person name="Cros-Aarteil S."/>
            <person name="Calhoun S."/>
            <person name="Haridas S."/>
            <person name="Kuo A."/>
            <person name="Mondo S."/>
            <person name="Pangilinan J."/>
            <person name="Riley R."/>
            <person name="LaButti K."/>
            <person name="Andreopoulos B."/>
            <person name="Lipzen A."/>
            <person name="Chen C."/>
            <person name="Yan M."/>
            <person name="Daum C."/>
            <person name="Ng V."/>
            <person name="Clum A."/>
            <person name="Steindorff A."/>
            <person name="Ohm R.A."/>
            <person name="Martin F."/>
            <person name="Silar P."/>
            <person name="Natvig D.O."/>
            <person name="Lalanne C."/>
            <person name="Gautier V."/>
            <person name="Ament-Velasquez S.L."/>
            <person name="Kruys A."/>
            <person name="Hutchinson M.I."/>
            <person name="Powell A.J."/>
            <person name="Barry K."/>
            <person name="Miller A.N."/>
            <person name="Grigoriev I.V."/>
            <person name="Debuchy R."/>
            <person name="Gladieux P."/>
            <person name="Hiltunen Thoren M."/>
            <person name="Johannesson H."/>
        </authorList>
    </citation>
    <scope>NUCLEOTIDE SEQUENCE</scope>
    <source>
        <strain evidence="7">PSN324</strain>
    </source>
</reference>
<dbReference type="InterPro" id="IPR049730">
    <property type="entry name" value="SNF2/RAD54-like_C"/>
</dbReference>
<dbReference type="InterPro" id="IPR038718">
    <property type="entry name" value="SNF2-like_sf"/>
</dbReference>
<protein>
    <submittedName>
        <fullName evidence="7">SNF2 family N-terminal domain-containing protein</fullName>
    </submittedName>
</protein>
<dbReference type="InterPro" id="IPR027417">
    <property type="entry name" value="P-loop_NTPase"/>
</dbReference>
<dbReference type="InterPro" id="IPR000330">
    <property type="entry name" value="SNF2_N"/>
</dbReference>
<gene>
    <name evidence="7" type="ORF">QBC42DRAFT_82901</name>
</gene>
<keyword evidence="3" id="KW-0067">ATP-binding</keyword>
<evidence type="ECO:0000256" key="3">
    <source>
        <dbReference type="ARBA" id="ARBA00022840"/>
    </source>
</evidence>
<evidence type="ECO:0000313" key="7">
    <source>
        <dbReference type="EMBL" id="KAK4466315.1"/>
    </source>
</evidence>
<accession>A0AAV9HZN4</accession>
<evidence type="ECO:0000256" key="1">
    <source>
        <dbReference type="ARBA" id="ARBA00022741"/>
    </source>
</evidence>
<dbReference type="PANTHER" id="PTHR45626">
    <property type="entry name" value="TRANSCRIPTION TERMINATION FACTOR 2-RELATED"/>
    <property type="match status" value="1"/>
</dbReference>
<dbReference type="SMART" id="SM00490">
    <property type="entry name" value="HELICc"/>
    <property type="match status" value="1"/>
</dbReference>
<dbReference type="EMBL" id="MU864932">
    <property type="protein sequence ID" value="KAK4466315.1"/>
    <property type="molecule type" value="Genomic_DNA"/>
</dbReference>
<dbReference type="SMART" id="SM00487">
    <property type="entry name" value="DEXDc"/>
    <property type="match status" value="1"/>
</dbReference>
<dbReference type="AlphaFoldDB" id="A0AAV9HZN4"/>
<dbReference type="PROSITE" id="PS51194">
    <property type="entry name" value="HELICASE_CTER"/>
    <property type="match status" value="1"/>
</dbReference>
<dbReference type="Pfam" id="PF00271">
    <property type="entry name" value="Helicase_C"/>
    <property type="match status" value="1"/>
</dbReference>
<dbReference type="PROSITE" id="PS51192">
    <property type="entry name" value="HELICASE_ATP_BIND_1"/>
    <property type="match status" value="1"/>
</dbReference>
<dbReference type="Gene3D" id="3.40.50.10810">
    <property type="entry name" value="Tandem AAA-ATPase domain"/>
    <property type="match status" value="1"/>
</dbReference>
<dbReference type="Gene3D" id="3.40.50.300">
    <property type="entry name" value="P-loop containing nucleotide triphosphate hydrolases"/>
    <property type="match status" value="1"/>
</dbReference>
<dbReference type="GO" id="GO:0006281">
    <property type="term" value="P:DNA repair"/>
    <property type="evidence" value="ECO:0007669"/>
    <property type="project" value="TreeGrafter"/>
</dbReference>
<keyword evidence="1" id="KW-0547">Nucleotide-binding</keyword>
<dbReference type="Pfam" id="PF00176">
    <property type="entry name" value="SNF2-rel_dom"/>
    <property type="match status" value="1"/>
</dbReference>
<feature type="region of interest" description="Disordered" evidence="4">
    <location>
        <begin position="1"/>
        <end position="92"/>
    </location>
</feature>
<dbReference type="CDD" id="cd18008">
    <property type="entry name" value="DEXDc_SHPRH-like"/>
    <property type="match status" value="1"/>
</dbReference>
<evidence type="ECO:0000256" key="2">
    <source>
        <dbReference type="ARBA" id="ARBA00022801"/>
    </source>
</evidence>
<feature type="compositionally biased region" description="Acidic residues" evidence="4">
    <location>
        <begin position="78"/>
        <end position="92"/>
    </location>
</feature>
<comment type="caution">
    <text evidence="7">The sequence shown here is derived from an EMBL/GenBank/DDBJ whole genome shotgun (WGS) entry which is preliminary data.</text>
</comment>